<evidence type="ECO:0000256" key="9">
    <source>
        <dbReference type="HAMAP-Rule" id="MF_00147"/>
    </source>
</evidence>
<keyword evidence="7 9" id="KW-0324">Glycolysis</keyword>
<dbReference type="InterPro" id="IPR000652">
    <property type="entry name" value="Triosephosphate_isomerase"/>
</dbReference>
<evidence type="ECO:0000256" key="1">
    <source>
        <dbReference type="ARBA" id="ARBA00004680"/>
    </source>
</evidence>
<dbReference type="FunFam" id="3.20.20.70:FF:000016">
    <property type="entry name" value="Triosephosphate isomerase"/>
    <property type="match status" value="1"/>
</dbReference>
<dbReference type="PANTHER" id="PTHR21139">
    <property type="entry name" value="TRIOSEPHOSPHATE ISOMERASE"/>
    <property type="match status" value="1"/>
</dbReference>
<dbReference type="GO" id="GO:0004807">
    <property type="term" value="F:triose-phosphate isomerase activity"/>
    <property type="evidence" value="ECO:0007669"/>
    <property type="project" value="UniProtKB-UniRule"/>
</dbReference>
<dbReference type="NCBIfam" id="TIGR00419">
    <property type="entry name" value="tim"/>
    <property type="match status" value="1"/>
</dbReference>
<reference evidence="12" key="1">
    <citation type="submission" date="2017-09" db="EMBL/GenBank/DDBJ databases">
        <authorList>
            <person name="Varghese N."/>
            <person name="Submissions S."/>
        </authorList>
    </citation>
    <scope>NUCLEOTIDE SEQUENCE [LARGE SCALE GENOMIC DNA]</scope>
    <source>
        <strain evidence="12">DSM 44270</strain>
    </source>
</reference>
<comment type="function">
    <text evidence="9">Involved in the gluconeogenesis. Catalyzes stereospecifically the conversion of dihydroxyacetone phosphate (DHAP) to D-glyceraldehyde-3-phosphate (G3P).</text>
</comment>
<dbReference type="InterPro" id="IPR022896">
    <property type="entry name" value="TrioseP_Isoase_bac/euk"/>
</dbReference>
<dbReference type="RefSeq" id="WP_097184121.1">
    <property type="nucleotide sequence ID" value="NZ_OCNK01000002.1"/>
</dbReference>
<dbReference type="GO" id="GO:0006096">
    <property type="term" value="P:glycolytic process"/>
    <property type="evidence" value="ECO:0007669"/>
    <property type="project" value="UniProtKB-UniRule"/>
</dbReference>
<protein>
    <recommendedName>
        <fullName evidence="4 9">Triosephosphate isomerase</fullName>
        <shortName evidence="9">TIM</shortName>
        <shortName evidence="9">TPI</shortName>
        <ecNumber evidence="3 9">5.3.1.1</ecNumber>
    </recommendedName>
    <alternativeName>
        <fullName evidence="9">Triose-phosphate isomerase</fullName>
    </alternativeName>
</protein>
<dbReference type="GO" id="GO:0006094">
    <property type="term" value="P:gluconeogenesis"/>
    <property type="evidence" value="ECO:0007669"/>
    <property type="project" value="UniProtKB-UniRule"/>
</dbReference>
<dbReference type="CDD" id="cd00311">
    <property type="entry name" value="TIM"/>
    <property type="match status" value="1"/>
</dbReference>
<feature type="binding site" evidence="9">
    <location>
        <begin position="266"/>
        <end position="267"/>
    </location>
    <ligand>
        <name>substrate</name>
    </ligand>
</feature>
<evidence type="ECO:0000256" key="10">
    <source>
        <dbReference type="RuleBase" id="RU363013"/>
    </source>
</evidence>
<dbReference type="HAMAP" id="MF_00147_B">
    <property type="entry name" value="TIM_B"/>
    <property type="match status" value="1"/>
</dbReference>
<comment type="pathway">
    <text evidence="9 10">Carbohydrate biosynthesis; gluconeogenesis.</text>
</comment>
<dbReference type="GO" id="GO:0046166">
    <property type="term" value="P:glyceraldehyde-3-phosphate biosynthetic process"/>
    <property type="evidence" value="ECO:0007669"/>
    <property type="project" value="TreeGrafter"/>
</dbReference>
<evidence type="ECO:0000256" key="6">
    <source>
        <dbReference type="ARBA" id="ARBA00022490"/>
    </source>
</evidence>
<organism evidence="11 12">
    <name type="scientific">Blastococcus haudaquaticus</name>
    <dbReference type="NCBI Taxonomy" id="1938745"/>
    <lineage>
        <taxon>Bacteria</taxon>
        <taxon>Bacillati</taxon>
        <taxon>Actinomycetota</taxon>
        <taxon>Actinomycetes</taxon>
        <taxon>Geodermatophilales</taxon>
        <taxon>Geodermatophilaceae</taxon>
        <taxon>Blastococcus</taxon>
    </lineage>
</organism>
<keyword evidence="6 9" id="KW-0963">Cytoplasm</keyword>
<gene>
    <name evidence="9" type="primary">tpiA</name>
    <name evidence="11" type="ORF">SAMN06272739_2083</name>
</gene>
<dbReference type="PROSITE" id="PS51440">
    <property type="entry name" value="TIM_2"/>
    <property type="match status" value="1"/>
</dbReference>
<dbReference type="PANTHER" id="PTHR21139:SF42">
    <property type="entry name" value="TRIOSEPHOSPHATE ISOMERASE"/>
    <property type="match status" value="1"/>
</dbReference>
<dbReference type="EC" id="5.3.1.1" evidence="3 9"/>
<evidence type="ECO:0000313" key="12">
    <source>
        <dbReference type="Proteomes" id="UP000219482"/>
    </source>
</evidence>
<dbReference type="GO" id="GO:0005829">
    <property type="term" value="C:cytosol"/>
    <property type="evidence" value="ECO:0007669"/>
    <property type="project" value="TreeGrafter"/>
</dbReference>
<accession>A0A286GTM3</accession>
<dbReference type="SUPFAM" id="SSF51351">
    <property type="entry name" value="Triosephosphate isomerase (TIM)"/>
    <property type="match status" value="1"/>
</dbReference>
<dbReference type="GO" id="GO:0019563">
    <property type="term" value="P:glycerol catabolic process"/>
    <property type="evidence" value="ECO:0007669"/>
    <property type="project" value="TreeGrafter"/>
</dbReference>
<comment type="subunit">
    <text evidence="9 10">Homodimer.</text>
</comment>
<feature type="binding site" evidence="9">
    <location>
        <begin position="25"/>
        <end position="27"/>
    </location>
    <ligand>
        <name>substrate</name>
    </ligand>
</feature>
<keyword evidence="5 9" id="KW-0312">Gluconeogenesis</keyword>
<evidence type="ECO:0000256" key="3">
    <source>
        <dbReference type="ARBA" id="ARBA00011940"/>
    </source>
</evidence>
<feature type="binding site" evidence="9">
    <location>
        <position position="245"/>
    </location>
    <ligand>
        <name>substrate</name>
    </ligand>
</feature>
<feature type="binding site" evidence="9">
    <location>
        <position position="205"/>
    </location>
    <ligand>
        <name>substrate</name>
    </ligand>
</feature>
<comment type="similarity">
    <text evidence="2 9 10">Belongs to the triosephosphate isomerase family.</text>
</comment>
<dbReference type="EMBL" id="OCNK01000002">
    <property type="protein sequence ID" value="SOD98907.1"/>
    <property type="molecule type" value="Genomic_DNA"/>
</dbReference>
<sequence length="286" mass="29154">MARKESTPRRGAFQGGDRRTLIAGNWKMHMTHLDAIGLVQKLAFTVPGPVLDTAEVVVLPPFTALRSVQTLVTGDKLSVGFGAQDLSAHDSGAYTGEVSGAMLAALACQYVTVGHSERRALHAEDDAVVAAKAQAALRHGVVPIVCVGEGLDVRKAEAHVAFCTDQLDASLEGLTAEQVGGVGHGGGAGFGGGIVIAYEPVWAIGTGEVATPEDAQEVCGALRSRLAERFGPETAASVRILYGGSVKAASTAGILAGPDIDGALVGGASLDADEFAQICRIAADGS</sequence>
<evidence type="ECO:0000256" key="4">
    <source>
        <dbReference type="ARBA" id="ARBA00019397"/>
    </source>
</evidence>
<name>A0A286GTM3_9ACTN</name>
<dbReference type="InterPro" id="IPR035990">
    <property type="entry name" value="TIM_sf"/>
</dbReference>
<proteinExistence type="inferred from homology"/>
<dbReference type="Pfam" id="PF00121">
    <property type="entry name" value="TIM"/>
    <property type="match status" value="1"/>
</dbReference>
<comment type="catalytic activity">
    <reaction evidence="9 10">
        <text>D-glyceraldehyde 3-phosphate = dihydroxyacetone phosphate</text>
        <dbReference type="Rhea" id="RHEA:18585"/>
        <dbReference type="ChEBI" id="CHEBI:57642"/>
        <dbReference type="ChEBI" id="CHEBI:59776"/>
        <dbReference type="EC" id="5.3.1.1"/>
    </reaction>
</comment>
<feature type="active site" description="Electrophile" evidence="9">
    <location>
        <position position="115"/>
    </location>
</feature>
<dbReference type="Gene3D" id="3.20.20.70">
    <property type="entry name" value="Aldolase class I"/>
    <property type="match status" value="1"/>
</dbReference>
<keyword evidence="12" id="KW-1185">Reference proteome</keyword>
<dbReference type="UniPathway" id="UPA00109">
    <property type="reaction ID" value="UER00189"/>
</dbReference>
<dbReference type="InterPro" id="IPR013785">
    <property type="entry name" value="Aldolase_TIM"/>
</dbReference>
<keyword evidence="8 9" id="KW-0413">Isomerase</keyword>
<evidence type="ECO:0000256" key="8">
    <source>
        <dbReference type="ARBA" id="ARBA00023235"/>
    </source>
</evidence>
<evidence type="ECO:0000256" key="5">
    <source>
        <dbReference type="ARBA" id="ARBA00022432"/>
    </source>
</evidence>
<dbReference type="PROSITE" id="PS00171">
    <property type="entry name" value="TIM_1"/>
    <property type="match status" value="1"/>
</dbReference>
<feature type="active site" description="Proton acceptor" evidence="9">
    <location>
        <position position="199"/>
    </location>
</feature>
<evidence type="ECO:0000256" key="2">
    <source>
        <dbReference type="ARBA" id="ARBA00007422"/>
    </source>
</evidence>
<dbReference type="Proteomes" id="UP000219482">
    <property type="component" value="Unassembled WGS sequence"/>
</dbReference>
<dbReference type="UniPathway" id="UPA00138"/>
<evidence type="ECO:0000313" key="11">
    <source>
        <dbReference type="EMBL" id="SOD98907.1"/>
    </source>
</evidence>
<dbReference type="AlphaFoldDB" id="A0A286GTM3"/>
<comment type="pathway">
    <text evidence="1 9 10">Carbohydrate degradation; glycolysis; D-glyceraldehyde 3-phosphate from glycerone phosphate: step 1/1.</text>
</comment>
<evidence type="ECO:0000256" key="7">
    <source>
        <dbReference type="ARBA" id="ARBA00023152"/>
    </source>
</evidence>
<dbReference type="OrthoDB" id="9809429at2"/>
<comment type="subcellular location">
    <subcellularLocation>
        <location evidence="9 10">Cytoplasm</location>
    </subcellularLocation>
</comment>
<dbReference type="InterPro" id="IPR020861">
    <property type="entry name" value="Triosephosphate_isomerase_AS"/>
</dbReference>